<comment type="similarity">
    <text evidence="2">Belongs to the BMP lipoprotein family.</text>
</comment>
<dbReference type="GO" id="GO:0005886">
    <property type="term" value="C:plasma membrane"/>
    <property type="evidence" value="ECO:0007669"/>
    <property type="project" value="UniProtKB-SubCell"/>
</dbReference>
<evidence type="ECO:0000256" key="4">
    <source>
        <dbReference type="ARBA" id="ARBA00022729"/>
    </source>
</evidence>
<keyword evidence="4" id="KW-0732">Signal</keyword>
<evidence type="ECO:0000256" key="2">
    <source>
        <dbReference type="ARBA" id="ARBA00008610"/>
    </source>
</evidence>
<dbReference type="Pfam" id="PF02608">
    <property type="entry name" value="Bmp"/>
    <property type="match status" value="1"/>
</dbReference>
<evidence type="ECO:0000259" key="7">
    <source>
        <dbReference type="Pfam" id="PF02608"/>
    </source>
</evidence>
<keyword evidence="6" id="KW-0449">Lipoprotein</keyword>
<keyword evidence="5" id="KW-0472">Membrane</keyword>
<evidence type="ECO:0000256" key="6">
    <source>
        <dbReference type="ARBA" id="ARBA00023288"/>
    </source>
</evidence>
<protein>
    <submittedName>
        <fullName evidence="8">BMP family ABC transporter substrate-binding protein</fullName>
    </submittedName>
</protein>
<organism evidence="8 9">
    <name type="scientific">Fluviispira sanaruensis</name>
    <dbReference type="NCBI Taxonomy" id="2493639"/>
    <lineage>
        <taxon>Bacteria</taxon>
        <taxon>Pseudomonadati</taxon>
        <taxon>Bdellovibrionota</taxon>
        <taxon>Oligoflexia</taxon>
        <taxon>Silvanigrellales</taxon>
        <taxon>Silvanigrellaceae</taxon>
        <taxon>Fluviispira</taxon>
    </lineage>
</organism>
<comment type="subcellular location">
    <subcellularLocation>
        <location evidence="1">Cell membrane</location>
        <topology evidence="1">Lipid-anchor</topology>
    </subcellularLocation>
</comment>
<keyword evidence="3" id="KW-1003">Cell membrane</keyword>
<reference evidence="8 9" key="1">
    <citation type="submission" date="2018-12" db="EMBL/GenBank/DDBJ databases">
        <title>Rubrispira sanarue gen. nov., sp., nov., a member of the order Silvanigrellales, isolated from a brackish lake in Hamamatsu Japan.</title>
        <authorList>
            <person name="Maejima Y."/>
            <person name="Iino T."/>
            <person name="Muraguchi Y."/>
            <person name="Fukuda K."/>
            <person name="Nojiri H."/>
            <person name="Ohkuma M."/>
            <person name="Moriuchi R."/>
            <person name="Dohra H."/>
            <person name="Kimbara K."/>
            <person name="Shintani M."/>
        </authorList>
    </citation>
    <scope>NUCLEOTIDE SEQUENCE [LARGE SCALE GENOMIC DNA]</scope>
    <source>
        <strain evidence="8 9">RF1110005</strain>
    </source>
</reference>
<dbReference type="SUPFAM" id="SSF53822">
    <property type="entry name" value="Periplasmic binding protein-like I"/>
    <property type="match status" value="1"/>
</dbReference>
<dbReference type="InterPro" id="IPR003760">
    <property type="entry name" value="PnrA-like"/>
</dbReference>
<dbReference type="PANTHER" id="PTHR34296">
    <property type="entry name" value="TRANSCRIPTIONAL ACTIVATOR PROTEIN MED"/>
    <property type="match status" value="1"/>
</dbReference>
<dbReference type="PANTHER" id="PTHR34296:SF2">
    <property type="entry name" value="ABC TRANSPORTER GUANOSINE-BINDING PROTEIN NUPN"/>
    <property type="match status" value="1"/>
</dbReference>
<evidence type="ECO:0000256" key="1">
    <source>
        <dbReference type="ARBA" id="ARBA00004193"/>
    </source>
</evidence>
<proteinExistence type="inferred from homology"/>
<dbReference type="KEGG" id="sbf:JCM31447_00360"/>
<evidence type="ECO:0000256" key="3">
    <source>
        <dbReference type="ARBA" id="ARBA00022475"/>
    </source>
</evidence>
<dbReference type="EMBL" id="AP019368">
    <property type="protein sequence ID" value="BBH51621.1"/>
    <property type="molecule type" value="Genomic_DNA"/>
</dbReference>
<keyword evidence="9" id="KW-1185">Reference proteome</keyword>
<accession>A0A4P2VGB5</accession>
<evidence type="ECO:0000256" key="5">
    <source>
        <dbReference type="ARBA" id="ARBA00023136"/>
    </source>
</evidence>
<dbReference type="Proteomes" id="UP000291236">
    <property type="component" value="Chromosome"/>
</dbReference>
<dbReference type="AlphaFoldDB" id="A0A4P2VGB5"/>
<feature type="domain" description="ABC transporter substrate-binding protein PnrA-like" evidence="7">
    <location>
        <begin position="1"/>
        <end position="308"/>
    </location>
</feature>
<dbReference type="CDD" id="cd06354">
    <property type="entry name" value="PBP1_PrnA-like"/>
    <property type="match status" value="1"/>
</dbReference>
<dbReference type="InterPro" id="IPR050957">
    <property type="entry name" value="BMP_lipoprotein"/>
</dbReference>
<evidence type="ECO:0000313" key="8">
    <source>
        <dbReference type="EMBL" id="BBH51621.1"/>
    </source>
</evidence>
<dbReference type="InterPro" id="IPR028082">
    <property type="entry name" value="Peripla_BP_I"/>
</dbReference>
<evidence type="ECO:0000313" key="9">
    <source>
        <dbReference type="Proteomes" id="UP000291236"/>
    </source>
</evidence>
<dbReference type="Gene3D" id="3.40.50.2300">
    <property type="match status" value="2"/>
</dbReference>
<sequence length="315" mass="35135">MVLDKGGKDDRSFNESAVTGFNRALKELSISKNSKFVEPKNDAQIYPFFRSFATSAKCDLIIAIGYNPSEYVPELATKYPDKKFLAVDTNLEDKNSAKNIRSITFAEHDGSFLVGAIAAMKSKTGKIGFVGGMDIPLIHRFETGYKAGAKYINSEIKITSAYVGITTDAWNNPAKAKELAHAQYNEGNDVIFQVAANSGQGVFDSAEQMNKQSKTKHYAIGVDTNQNWIKPEIILTSMVKRVDNAVYFAIKDFTNGTFTTEHTAFNLNDGGVDWAYDQYNEKFFTEAQVNEINDIKEKIINGKIIVPDYYKLDKK</sequence>
<name>A0A4P2VGB5_FLUSA</name>
<gene>
    <name evidence="8" type="ORF">JCM31447_00360</name>
</gene>